<comment type="caution">
    <text evidence="2">The sequence shown here is derived from an EMBL/GenBank/DDBJ whole genome shotgun (WGS) entry which is preliminary data.</text>
</comment>
<feature type="signal peptide" evidence="1">
    <location>
        <begin position="1"/>
        <end position="23"/>
    </location>
</feature>
<dbReference type="EMBL" id="JBHUIO010000005">
    <property type="protein sequence ID" value="MFD2170213.1"/>
    <property type="molecule type" value="Genomic_DNA"/>
</dbReference>
<proteinExistence type="predicted"/>
<keyword evidence="1" id="KW-0732">Signal</keyword>
<evidence type="ECO:0000256" key="1">
    <source>
        <dbReference type="SAM" id="SignalP"/>
    </source>
</evidence>
<protein>
    <submittedName>
        <fullName evidence="2">Uncharacterized protein</fullName>
    </submittedName>
</protein>
<dbReference type="Proteomes" id="UP001597343">
    <property type="component" value="Unassembled WGS sequence"/>
</dbReference>
<evidence type="ECO:0000313" key="3">
    <source>
        <dbReference type="Proteomes" id="UP001597343"/>
    </source>
</evidence>
<organism evidence="2 3">
    <name type="scientific">Tumebacillus lipolyticus</name>
    <dbReference type="NCBI Taxonomy" id="1280370"/>
    <lineage>
        <taxon>Bacteria</taxon>
        <taxon>Bacillati</taxon>
        <taxon>Bacillota</taxon>
        <taxon>Bacilli</taxon>
        <taxon>Bacillales</taxon>
        <taxon>Alicyclobacillaceae</taxon>
        <taxon>Tumebacillus</taxon>
    </lineage>
</organism>
<keyword evidence="3" id="KW-1185">Reference proteome</keyword>
<accession>A0ABW4ZW28</accession>
<feature type="chain" id="PRO_5047069813" evidence="1">
    <location>
        <begin position="24"/>
        <end position="42"/>
    </location>
</feature>
<name>A0ABW4ZW28_9BACL</name>
<evidence type="ECO:0000313" key="2">
    <source>
        <dbReference type="EMBL" id="MFD2170213.1"/>
    </source>
</evidence>
<gene>
    <name evidence="2" type="ORF">ACFSOY_09405</name>
</gene>
<reference evidence="3" key="1">
    <citation type="journal article" date="2019" name="Int. J. Syst. Evol. Microbiol.">
        <title>The Global Catalogue of Microorganisms (GCM) 10K type strain sequencing project: providing services to taxonomists for standard genome sequencing and annotation.</title>
        <authorList>
            <consortium name="The Broad Institute Genomics Platform"/>
            <consortium name="The Broad Institute Genome Sequencing Center for Infectious Disease"/>
            <person name="Wu L."/>
            <person name="Ma J."/>
        </authorList>
    </citation>
    <scope>NUCLEOTIDE SEQUENCE [LARGE SCALE GENOMIC DNA]</scope>
    <source>
        <strain evidence="3">CGMCC 1.13574</strain>
    </source>
</reference>
<dbReference type="RefSeq" id="WP_386045958.1">
    <property type="nucleotide sequence ID" value="NZ_JBHUIO010000005.1"/>
</dbReference>
<sequence>MKKWIASALLLVAVMGLVIGSTAGSENAQTKPPEPVGLSAIK</sequence>